<dbReference type="Pfam" id="PF08858">
    <property type="entry name" value="IDEAL"/>
    <property type="match status" value="1"/>
</dbReference>
<dbReference type="Proteomes" id="UP000295689">
    <property type="component" value="Unassembled WGS sequence"/>
</dbReference>
<sequence length="87" mass="10349">MNSEKPNFFNQDEYISSMSGVFHDMDETQEILAKKKTRYTKGANEIIEKVQQQFLENWRQEEIDKALDARDKNRFMALTGEGWEKQL</sequence>
<dbReference type="AlphaFoldDB" id="A0A4R2BKN0"/>
<dbReference type="InterPro" id="IPR027393">
    <property type="entry name" value="Virus_scaffolding_prot_C"/>
</dbReference>
<organism evidence="2 3">
    <name type="scientific">Mesobacillus foraminis</name>
    <dbReference type="NCBI Taxonomy" id="279826"/>
    <lineage>
        <taxon>Bacteria</taxon>
        <taxon>Bacillati</taxon>
        <taxon>Bacillota</taxon>
        <taxon>Bacilli</taxon>
        <taxon>Bacillales</taxon>
        <taxon>Bacillaceae</taxon>
        <taxon>Mesobacillus</taxon>
    </lineage>
</organism>
<dbReference type="InterPro" id="IPR014957">
    <property type="entry name" value="IDEAL_dom"/>
</dbReference>
<keyword evidence="3" id="KW-1185">Reference proteome</keyword>
<feature type="domain" description="IDEAL" evidence="1">
    <location>
        <begin position="47"/>
        <end position="79"/>
    </location>
</feature>
<evidence type="ECO:0000313" key="2">
    <source>
        <dbReference type="EMBL" id="TCN26689.1"/>
    </source>
</evidence>
<reference evidence="2 3" key="1">
    <citation type="journal article" date="2015" name="Stand. Genomic Sci.">
        <title>Genomic Encyclopedia of Bacterial and Archaeal Type Strains, Phase III: the genomes of soil and plant-associated and newly described type strains.</title>
        <authorList>
            <person name="Whitman W.B."/>
            <person name="Woyke T."/>
            <person name="Klenk H.P."/>
            <person name="Zhou Y."/>
            <person name="Lilburn T.G."/>
            <person name="Beck B.J."/>
            <person name="De Vos P."/>
            <person name="Vandamme P."/>
            <person name="Eisen J.A."/>
            <person name="Garrity G."/>
            <person name="Hugenholtz P."/>
            <person name="Kyrpides N.C."/>
        </authorList>
    </citation>
    <scope>NUCLEOTIDE SEQUENCE [LARGE SCALE GENOMIC DNA]</scope>
    <source>
        <strain evidence="2 3">CV53</strain>
    </source>
</reference>
<gene>
    <name evidence="2" type="ORF">EV146_103212</name>
</gene>
<name>A0A4R2BKN0_9BACI</name>
<protein>
    <submittedName>
        <fullName evidence="2">IDEAL domain-containing protein</fullName>
    </submittedName>
</protein>
<dbReference type="OrthoDB" id="2881339at2"/>
<dbReference type="RefSeq" id="WP_121610977.1">
    <property type="nucleotide sequence ID" value="NZ_CP033044.1"/>
</dbReference>
<accession>A0A4R2BKN0</accession>
<dbReference type="EMBL" id="SLVV01000003">
    <property type="protein sequence ID" value="TCN26689.1"/>
    <property type="molecule type" value="Genomic_DNA"/>
</dbReference>
<comment type="caution">
    <text evidence="2">The sequence shown here is derived from an EMBL/GenBank/DDBJ whole genome shotgun (WGS) entry which is preliminary data.</text>
</comment>
<proteinExistence type="predicted"/>
<evidence type="ECO:0000259" key="1">
    <source>
        <dbReference type="Pfam" id="PF08858"/>
    </source>
</evidence>
<evidence type="ECO:0000313" key="3">
    <source>
        <dbReference type="Proteomes" id="UP000295689"/>
    </source>
</evidence>
<dbReference type="Gene3D" id="4.10.810.10">
    <property type="entry name" value="Virus Scaffolding Protein, Chain A"/>
    <property type="match status" value="1"/>
</dbReference>